<sequence>MSSSQLDWNEEEIERERCKTSYVLTNNEAGVVENWYYRYVFPTMIELFVLWHGFFVSSTNVTGKKHSELTVTECQEAETKVLLMIQNESFLSEEEKRLKSLQTFKA</sequence>
<dbReference type="AlphaFoldDB" id="A0A8X6KWB7"/>
<keyword evidence="1" id="KW-0472">Membrane</keyword>
<keyword evidence="1" id="KW-1133">Transmembrane helix</keyword>
<organism evidence="2 3">
    <name type="scientific">Trichonephila clavata</name>
    <name type="common">Joro spider</name>
    <name type="synonym">Nephila clavata</name>
    <dbReference type="NCBI Taxonomy" id="2740835"/>
    <lineage>
        <taxon>Eukaryota</taxon>
        <taxon>Metazoa</taxon>
        <taxon>Ecdysozoa</taxon>
        <taxon>Arthropoda</taxon>
        <taxon>Chelicerata</taxon>
        <taxon>Arachnida</taxon>
        <taxon>Araneae</taxon>
        <taxon>Araneomorphae</taxon>
        <taxon>Entelegynae</taxon>
        <taxon>Araneoidea</taxon>
        <taxon>Nephilidae</taxon>
        <taxon>Trichonephila</taxon>
    </lineage>
</organism>
<gene>
    <name evidence="2" type="ORF">TNCT_288751</name>
</gene>
<accession>A0A8X6KWB7</accession>
<comment type="caution">
    <text evidence="2">The sequence shown here is derived from an EMBL/GenBank/DDBJ whole genome shotgun (WGS) entry which is preliminary data.</text>
</comment>
<dbReference type="OrthoDB" id="6428063at2759"/>
<dbReference type="Proteomes" id="UP000887116">
    <property type="component" value="Unassembled WGS sequence"/>
</dbReference>
<keyword evidence="3" id="KW-1185">Reference proteome</keyword>
<protein>
    <submittedName>
        <fullName evidence="2">Uncharacterized protein</fullName>
    </submittedName>
</protein>
<keyword evidence="1" id="KW-0812">Transmembrane</keyword>
<reference evidence="2" key="1">
    <citation type="submission" date="2020-07" db="EMBL/GenBank/DDBJ databases">
        <title>Multicomponent nature underlies the extraordinary mechanical properties of spider dragline silk.</title>
        <authorList>
            <person name="Kono N."/>
            <person name="Nakamura H."/>
            <person name="Mori M."/>
            <person name="Yoshida Y."/>
            <person name="Ohtoshi R."/>
            <person name="Malay A.D."/>
            <person name="Moran D.A.P."/>
            <person name="Tomita M."/>
            <person name="Numata K."/>
            <person name="Arakawa K."/>
        </authorList>
    </citation>
    <scope>NUCLEOTIDE SEQUENCE</scope>
</reference>
<name>A0A8X6KWB7_TRICU</name>
<evidence type="ECO:0000256" key="1">
    <source>
        <dbReference type="SAM" id="Phobius"/>
    </source>
</evidence>
<evidence type="ECO:0000313" key="2">
    <source>
        <dbReference type="EMBL" id="GFQ84753.1"/>
    </source>
</evidence>
<feature type="transmembrane region" description="Helical" evidence="1">
    <location>
        <begin position="36"/>
        <end position="56"/>
    </location>
</feature>
<proteinExistence type="predicted"/>
<dbReference type="EMBL" id="BMAO01032807">
    <property type="protein sequence ID" value="GFQ84753.1"/>
    <property type="molecule type" value="Genomic_DNA"/>
</dbReference>
<evidence type="ECO:0000313" key="3">
    <source>
        <dbReference type="Proteomes" id="UP000887116"/>
    </source>
</evidence>